<evidence type="ECO:0000313" key="4">
    <source>
        <dbReference type="EMBL" id="MDJ1130727.1"/>
    </source>
</evidence>
<gene>
    <name evidence="4" type="ORF">NMN56_001940</name>
</gene>
<dbReference type="Gene3D" id="3.40.1350.10">
    <property type="match status" value="1"/>
</dbReference>
<feature type="transmembrane region" description="Helical" evidence="2">
    <location>
        <begin position="37"/>
        <end position="55"/>
    </location>
</feature>
<evidence type="ECO:0000313" key="5">
    <source>
        <dbReference type="Proteomes" id="UP001214441"/>
    </source>
</evidence>
<dbReference type="InterPro" id="IPR052906">
    <property type="entry name" value="Type_IV_Methyl-Rstrct_Enzyme"/>
</dbReference>
<dbReference type="RefSeq" id="WP_274043652.1">
    <property type="nucleotide sequence ID" value="NZ_JANCPR020000002.1"/>
</dbReference>
<feature type="transmembrane region" description="Helical" evidence="2">
    <location>
        <begin position="61"/>
        <end position="79"/>
    </location>
</feature>
<feature type="region of interest" description="Disordered" evidence="1">
    <location>
        <begin position="1"/>
        <end position="22"/>
    </location>
</feature>
<keyword evidence="4" id="KW-0378">Hydrolase</keyword>
<evidence type="ECO:0000259" key="3">
    <source>
        <dbReference type="Pfam" id="PF04471"/>
    </source>
</evidence>
<keyword evidence="4" id="KW-0540">Nuclease</keyword>
<dbReference type="InterPro" id="IPR011856">
    <property type="entry name" value="tRNA_endonuc-like_dom_sf"/>
</dbReference>
<proteinExistence type="predicted"/>
<dbReference type="PANTHER" id="PTHR30015">
    <property type="entry name" value="MRR RESTRICTION SYSTEM PROTEIN"/>
    <property type="match status" value="1"/>
</dbReference>
<evidence type="ECO:0000256" key="1">
    <source>
        <dbReference type="SAM" id="MobiDB-lite"/>
    </source>
</evidence>
<dbReference type="Pfam" id="PF04471">
    <property type="entry name" value="Mrr_cat"/>
    <property type="match status" value="1"/>
</dbReference>
<reference evidence="4 5" key="1">
    <citation type="submission" date="2023-05" db="EMBL/GenBank/DDBJ databases">
        <title>Streptantibioticus silvisoli sp. nov., acidotolerant actinomycetes 1 from pine litter.</title>
        <authorList>
            <person name="Swiecimska M."/>
            <person name="Golinska P."/>
            <person name="Sangal V."/>
            <person name="Wachnowicz B."/>
            <person name="Goodfellow M."/>
        </authorList>
    </citation>
    <scope>NUCLEOTIDE SEQUENCE [LARGE SCALE GENOMIC DNA]</scope>
    <source>
        <strain evidence="4 5">DSM 42109</strain>
    </source>
</reference>
<evidence type="ECO:0000256" key="2">
    <source>
        <dbReference type="SAM" id="Phobius"/>
    </source>
</evidence>
<name>A0ABT6ZNT7_9ACTN</name>
<dbReference type="PANTHER" id="PTHR30015:SF6">
    <property type="entry name" value="SLL1429 PROTEIN"/>
    <property type="match status" value="1"/>
</dbReference>
<protein>
    <submittedName>
        <fullName evidence="4">Restriction endonuclease</fullName>
    </submittedName>
</protein>
<keyword evidence="4" id="KW-0255">Endonuclease</keyword>
<dbReference type="InterPro" id="IPR007560">
    <property type="entry name" value="Restrct_endonuc_IV_Mrr"/>
</dbReference>
<organism evidence="4 5">
    <name type="scientific">Streptomyces iconiensis</name>
    <dbReference type="NCBI Taxonomy" id="1384038"/>
    <lineage>
        <taxon>Bacteria</taxon>
        <taxon>Bacillati</taxon>
        <taxon>Actinomycetota</taxon>
        <taxon>Actinomycetes</taxon>
        <taxon>Kitasatosporales</taxon>
        <taxon>Streptomycetaceae</taxon>
        <taxon>Streptomyces</taxon>
    </lineage>
</organism>
<keyword evidence="2" id="KW-0812">Transmembrane</keyword>
<keyword evidence="2" id="KW-0472">Membrane</keyword>
<dbReference type="InterPro" id="IPR011335">
    <property type="entry name" value="Restrct_endonuc-II-like"/>
</dbReference>
<dbReference type="EMBL" id="JANCPR020000002">
    <property type="protein sequence ID" value="MDJ1130727.1"/>
    <property type="molecule type" value="Genomic_DNA"/>
</dbReference>
<dbReference type="Proteomes" id="UP001214441">
    <property type="component" value="Unassembled WGS sequence"/>
</dbReference>
<keyword evidence="2" id="KW-1133">Transmembrane helix</keyword>
<sequence length="250" mass="27402">MSARKRTTAAARRGRGAARRRGAAVRRRSHVWLRGRWRPVLGCAAVLVLAGIVYWSRIWPYLLGAAVGAALALGCWRLWRADRVARAEHREWERQDAVRAGHRTLAEVDGMSGGAFEDLVASLCRRDGCTGVRRVGGAGDNGADVLGVLPDGRSMVIQCKRYAVSRAIPARDMRELAGARGYFRAEVAVLVTTSRFTAQALTFAASQHLVPVHRDQLALWHAGNPLTQFLTLEGAGQGDAAHNRRRRLPN</sequence>
<feature type="domain" description="Restriction endonuclease type IV Mrr" evidence="3">
    <location>
        <begin position="109"/>
        <end position="219"/>
    </location>
</feature>
<dbReference type="SUPFAM" id="SSF52980">
    <property type="entry name" value="Restriction endonuclease-like"/>
    <property type="match status" value="1"/>
</dbReference>
<accession>A0ABT6ZNT7</accession>
<dbReference type="GO" id="GO:0004519">
    <property type="term" value="F:endonuclease activity"/>
    <property type="evidence" value="ECO:0007669"/>
    <property type="project" value="UniProtKB-KW"/>
</dbReference>
<keyword evidence="5" id="KW-1185">Reference proteome</keyword>
<comment type="caution">
    <text evidence="4">The sequence shown here is derived from an EMBL/GenBank/DDBJ whole genome shotgun (WGS) entry which is preliminary data.</text>
</comment>